<dbReference type="InterPro" id="IPR050925">
    <property type="entry name" value="Rhomboid_protease_S54"/>
</dbReference>
<dbReference type="InterPro" id="IPR035952">
    <property type="entry name" value="Rhomboid-like_sf"/>
</dbReference>
<dbReference type="Pfam" id="PF01694">
    <property type="entry name" value="Rhomboid"/>
    <property type="match status" value="1"/>
</dbReference>
<feature type="transmembrane region" description="Helical" evidence="7">
    <location>
        <begin position="174"/>
        <end position="198"/>
    </location>
</feature>
<dbReference type="Gene3D" id="1.20.1540.10">
    <property type="entry name" value="Rhomboid-like"/>
    <property type="match status" value="1"/>
</dbReference>
<feature type="transmembrane region" description="Helical" evidence="7">
    <location>
        <begin position="90"/>
        <end position="114"/>
    </location>
</feature>
<keyword evidence="10" id="KW-1185">Reference proteome</keyword>
<keyword evidence="6 7" id="KW-0472">Membrane</keyword>
<dbReference type="GO" id="GO:0008233">
    <property type="term" value="F:peptidase activity"/>
    <property type="evidence" value="ECO:0007669"/>
    <property type="project" value="UniProtKB-KW"/>
</dbReference>
<feature type="transmembrane region" description="Helical" evidence="7">
    <location>
        <begin position="12"/>
        <end position="30"/>
    </location>
</feature>
<proteinExistence type="inferred from homology"/>
<evidence type="ECO:0000256" key="2">
    <source>
        <dbReference type="ARBA" id="ARBA00009045"/>
    </source>
</evidence>
<feature type="transmembrane region" description="Helical" evidence="7">
    <location>
        <begin position="64"/>
        <end position="83"/>
    </location>
</feature>
<dbReference type="EMBL" id="JBHUDY010000001">
    <property type="protein sequence ID" value="MFD1611218.1"/>
    <property type="molecule type" value="Genomic_DNA"/>
</dbReference>
<feature type="transmembrane region" description="Helical" evidence="7">
    <location>
        <begin position="120"/>
        <end position="139"/>
    </location>
</feature>
<evidence type="ECO:0000256" key="3">
    <source>
        <dbReference type="ARBA" id="ARBA00022692"/>
    </source>
</evidence>
<gene>
    <name evidence="9" type="ORF">ACFSCW_05315</name>
</gene>
<dbReference type="PANTHER" id="PTHR43731">
    <property type="entry name" value="RHOMBOID PROTEASE"/>
    <property type="match status" value="1"/>
</dbReference>
<evidence type="ECO:0000256" key="6">
    <source>
        <dbReference type="ARBA" id="ARBA00023136"/>
    </source>
</evidence>
<dbReference type="Proteomes" id="UP001597115">
    <property type="component" value="Unassembled WGS sequence"/>
</dbReference>
<comment type="similarity">
    <text evidence="2">Belongs to the peptidase S54 family.</text>
</comment>
<evidence type="ECO:0000313" key="9">
    <source>
        <dbReference type="EMBL" id="MFD1611218.1"/>
    </source>
</evidence>
<feature type="domain" description="Peptidase S54 rhomboid" evidence="8">
    <location>
        <begin position="59"/>
        <end position="200"/>
    </location>
</feature>
<evidence type="ECO:0000313" key="10">
    <source>
        <dbReference type="Proteomes" id="UP001597115"/>
    </source>
</evidence>
<keyword evidence="3 7" id="KW-0812">Transmembrane</keyword>
<dbReference type="EC" id="3.4.21.-" evidence="9"/>
<reference evidence="10" key="1">
    <citation type="journal article" date="2019" name="Int. J. Syst. Evol. Microbiol.">
        <title>The Global Catalogue of Microorganisms (GCM) 10K type strain sequencing project: providing services to taxonomists for standard genome sequencing and annotation.</title>
        <authorList>
            <consortium name="The Broad Institute Genomics Platform"/>
            <consortium name="The Broad Institute Genome Sequencing Center for Infectious Disease"/>
            <person name="Wu L."/>
            <person name="Ma J."/>
        </authorList>
    </citation>
    <scope>NUCLEOTIDE SEQUENCE [LARGE SCALE GENOMIC DNA]</scope>
    <source>
        <strain evidence="10">CGMCC 1.16275</strain>
    </source>
</reference>
<name>A0ABW4I0N5_9SPHN</name>
<evidence type="ECO:0000256" key="7">
    <source>
        <dbReference type="SAM" id="Phobius"/>
    </source>
</evidence>
<evidence type="ECO:0000259" key="8">
    <source>
        <dbReference type="Pfam" id="PF01694"/>
    </source>
</evidence>
<evidence type="ECO:0000256" key="1">
    <source>
        <dbReference type="ARBA" id="ARBA00004141"/>
    </source>
</evidence>
<protein>
    <submittedName>
        <fullName evidence="9">Rhomboid family intramembrane serine protease</fullName>
        <ecNumber evidence="9">3.4.21.-</ecNumber>
    </submittedName>
</protein>
<sequence>MPNLPEGRVTQAIAALTAVAFFLLWVAGWLDYASLAGGFIPARATGLLNVGGALPVWLTPLSATLIHAGLLHLAMNMLMFIYVGRYVESVIGGWASVVLYVAGAYAAALLHWAIDPSQTAPMVGASGAISATFGAYAVFFGRDRTKGIGPLSGYAVRILWLASAWIFVQSLIGLAAFGGGNVAIFAHIGGFIIGLALARPMLLWRYRKA</sequence>
<organism evidence="9 10">
    <name type="scientific">Sphingomonas tabacisoli</name>
    <dbReference type="NCBI Taxonomy" id="2249466"/>
    <lineage>
        <taxon>Bacteria</taxon>
        <taxon>Pseudomonadati</taxon>
        <taxon>Pseudomonadota</taxon>
        <taxon>Alphaproteobacteria</taxon>
        <taxon>Sphingomonadales</taxon>
        <taxon>Sphingomonadaceae</taxon>
        <taxon>Sphingomonas</taxon>
    </lineage>
</organism>
<comment type="caution">
    <text evidence="9">The sequence shown here is derived from an EMBL/GenBank/DDBJ whole genome shotgun (WGS) entry which is preliminary data.</text>
</comment>
<keyword evidence="4 9" id="KW-0378">Hydrolase</keyword>
<dbReference type="GO" id="GO:0006508">
    <property type="term" value="P:proteolysis"/>
    <property type="evidence" value="ECO:0007669"/>
    <property type="project" value="UniProtKB-KW"/>
</dbReference>
<evidence type="ECO:0000256" key="4">
    <source>
        <dbReference type="ARBA" id="ARBA00022801"/>
    </source>
</evidence>
<dbReference type="RefSeq" id="WP_380887631.1">
    <property type="nucleotide sequence ID" value="NZ_JBHUDY010000001.1"/>
</dbReference>
<accession>A0ABW4I0N5</accession>
<dbReference type="PANTHER" id="PTHR43731:SF14">
    <property type="entry name" value="PRESENILIN-ASSOCIATED RHOMBOID-LIKE PROTEIN, MITOCHONDRIAL"/>
    <property type="match status" value="1"/>
</dbReference>
<feature type="transmembrane region" description="Helical" evidence="7">
    <location>
        <begin position="151"/>
        <end position="168"/>
    </location>
</feature>
<dbReference type="InterPro" id="IPR022764">
    <property type="entry name" value="Peptidase_S54_rhomboid_dom"/>
</dbReference>
<keyword evidence="9" id="KW-0645">Protease</keyword>
<evidence type="ECO:0000256" key="5">
    <source>
        <dbReference type="ARBA" id="ARBA00022989"/>
    </source>
</evidence>
<keyword evidence="5 7" id="KW-1133">Transmembrane helix</keyword>
<comment type="subcellular location">
    <subcellularLocation>
        <location evidence="1">Membrane</location>
        <topology evidence="1">Multi-pass membrane protein</topology>
    </subcellularLocation>
</comment>
<dbReference type="SUPFAM" id="SSF144091">
    <property type="entry name" value="Rhomboid-like"/>
    <property type="match status" value="1"/>
</dbReference>